<feature type="repeat" description="WD" evidence="3">
    <location>
        <begin position="325"/>
        <end position="358"/>
    </location>
</feature>
<keyword evidence="5" id="KW-1185">Reference proteome</keyword>
<gene>
    <name evidence="4" type="ORF">KFE25_010735</name>
</gene>
<evidence type="ECO:0000256" key="3">
    <source>
        <dbReference type="PROSITE-ProRule" id="PRU00221"/>
    </source>
</evidence>
<dbReference type="InterPro" id="IPR001680">
    <property type="entry name" value="WD40_rpt"/>
</dbReference>
<evidence type="ECO:0000313" key="4">
    <source>
        <dbReference type="EMBL" id="KAG8460984.1"/>
    </source>
</evidence>
<protein>
    <recommendedName>
        <fullName evidence="6">Guanine nucleotide-binding protein subunit beta-like protein</fullName>
    </recommendedName>
</protein>
<evidence type="ECO:0000256" key="1">
    <source>
        <dbReference type="ARBA" id="ARBA00022574"/>
    </source>
</evidence>
<dbReference type="EMBL" id="JAGTXO010000029">
    <property type="protein sequence ID" value="KAG8460984.1"/>
    <property type="molecule type" value="Genomic_DNA"/>
</dbReference>
<dbReference type="PANTHER" id="PTHR19854:SF1">
    <property type="entry name" value="GUANINE NUCLEOTIDE-BINDING PROTEIN SUBUNIT BETA-LIKE PROTEIN 1"/>
    <property type="match status" value="1"/>
</dbReference>
<dbReference type="OMA" id="YQRQSMQ"/>
<accession>A0A8J5XHJ3</accession>
<keyword evidence="2" id="KW-0677">Repeat</keyword>
<name>A0A8J5XHJ3_DIALT</name>
<dbReference type="Gene3D" id="2.130.10.10">
    <property type="entry name" value="YVTN repeat-like/Quinoprotein amine dehydrogenase"/>
    <property type="match status" value="3"/>
</dbReference>
<evidence type="ECO:0000313" key="5">
    <source>
        <dbReference type="Proteomes" id="UP000751190"/>
    </source>
</evidence>
<proteinExistence type="predicted"/>
<dbReference type="PROSITE" id="PS50294">
    <property type="entry name" value="WD_REPEATS_REGION"/>
    <property type="match status" value="2"/>
</dbReference>
<dbReference type="SUPFAM" id="SSF50998">
    <property type="entry name" value="Quinoprotein alcohol dehydrogenase-like"/>
    <property type="match status" value="1"/>
</dbReference>
<dbReference type="InterPro" id="IPR015943">
    <property type="entry name" value="WD40/YVTN_repeat-like_dom_sf"/>
</dbReference>
<dbReference type="InterPro" id="IPR011047">
    <property type="entry name" value="Quinoprotein_ADH-like_sf"/>
</dbReference>
<keyword evidence="1 3" id="KW-0853">WD repeat</keyword>
<reference evidence="4" key="1">
    <citation type="submission" date="2021-05" db="EMBL/GenBank/DDBJ databases">
        <title>The genome of the haptophyte Pavlova lutheri (Diacronema luteri, Pavlovales) - a model for lipid biosynthesis in eukaryotic algae.</title>
        <authorList>
            <person name="Hulatt C.J."/>
            <person name="Posewitz M.C."/>
        </authorList>
    </citation>
    <scope>NUCLEOTIDE SEQUENCE</scope>
    <source>
        <strain evidence="4">NIVA-4/92</strain>
    </source>
</reference>
<dbReference type="OrthoDB" id="7668193at2759"/>
<sequence>MAAGRDASDPPRPVFVLRGHTAEVSAARFDPSGTRLLTGDAGGELRLWDLEMRRPLATLARAHDGRVLGAHADAAGAVAAQGRDGCVRVWEAGLDRRAPSLELRTGCFNFCRFDLLAREGEPPRKWLVALPGDDADDVCVWELGSGARAFQLRRQPTGSADAPRVGMCTSIAFESAGAAPRLVAGLEDGAICLWDARAPAAAVQTCRGAHAEPVLCIATAPRAALALSGSADRRICALSIGARAAEPAAVDGRVAATTAAAAGAPPTGIGVAHTFDLPVTDDSMDTGGINDLAVRRDGRLFASGGWDRRVRVFEFGKRWRPLAVLRHHSGAVNAVDFSPCGTWLASASADKTVALWSVFAPRRAERSARTVRESPGARPASPEVGVALDVVDGVDGKSG</sequence>
<evidence type="ECO:0008006" key="6">
    <source>
        <dbReference type="Google" id="ProtNLM"/>
    </source>
</evidence>
<evidence type="ECO:0000256" key="2">
    <source>
        <dbReference type="ARBA" id="ARBA00022737"/>
    </source>
</evidence>
<organism evidence="4 5">
    <name type="scientific">Diacronema lutheri</name>
    <name type="common">Unicellular marine alga</name>
    <name type="synonym">Monochrysis lutheri</name>
    <dbReference type="NCBI Taxonomy" id="2081491"/>
    <lineage>
        <taxon>Eukaryota</taxon>
        <taxon>Haptista</taxon>
        <taxon>Haptophyta</taxon>
        <taxon>Pavlovophyceae</taxon>
        <taxon>Pavlovales</taxon>
        <taxon>Pavlovaceae</taxon>
        <taxon>Diacronema</taxon>
    </lineage>
</organism>
<comment type="caution">
    <text evidence="4">The sequence shown here is derived from an EMBL/GenBank/DDBJ whole genome shotgun (WGS) entry which is preliminary data.</text>
</comment>
<dbReference type="PROSITE" id="PS50082">
    <property type="entry name" value="WD_REPEATS_2"/>
    <property type="match status" value="2"/>
</dbReference>
<feature type="repeat" description="WD" evidence="3">
    <location>
        <begin position="17"/>
        <end position="58"/>
    </location>
</feature>
<dbReference type="Proteomes" id="UP000751190">
    <property type="component" value="Unassembled WGS sequence"/>
</dbReference>
<dbReference type="Pfam" id="PF00400">
    <property type="entry name" value="WD40"/>
    <property type="match status" value="3"/>
</dbReference>
<dbReference type="SMART" id="SM00320">
    <property type="entry name" value="WD40"/>
    <property type="match status" value="6"/>
</dbReference>
<dbReference type="PANTHER" id="PTHR19854">
    <property type="entry name" value="TRANSDUCIN BETA-LIKE 3"/>
    <property type="match status" value="1"/>
</dbReference>
<dbReference type="AlphaFoldDB" id="A0A8J5XHJ3"/>